<evidence type="ECO:0000256" key="2">
    <source>
        <dbReference type="ARBA" id="ARBA00023002"/>
    </source>
</evidence>
<evidence type="ECO:0000313" key="4">
    <source>
        <dbReference type="EMBL" id="SER89887.1"/>
    </source>
</evidence>
<dbReference type="InterPro" id="IPR012349">
    <property type="entry name" value="Split_barrel_FMN-bd"/>
</dbReference>
<keyword evidence="2" id="KW-0560">Oxidoreductase</keyword>
<dbReference type="GO" id="GO:0010181">
    <property type="term" value="F:FMN binding"/>
    <property type="evidence" value="ECO:0007669"/>
    <property type="project" value="InterPro"/>
</dbReference>
<gene>
    <name evidence="4" type="ORF">SAMN02910429_01422</name>
</gene>
<evidence type="ECO:0000313" key="5">
    <source>
        <dbReference type="Proteomes" id="UP000182471"/>
    </source>
</evidence>
<sequence>MSEMDKKAMYKLTYGLFVCTAVLGEKKNGCIINTAIQVASDPNLISIAINKSNYTHDMVKESKKCNISVLSTEAPFELFKHFGFQSGRNVDKFANYKKYSVASNGIPYILEGTNAYFSLEVVQMVDLGSHTLFICKPTGMEVLRNKQSCTYEYYQENIKPKPEAVGVTIEGETVWKCRICGYTYVGEELPDDFICPICKHPKDDFEKIVK</sequence>
<dbReference type="PROSITE" id="PS50903">
    <property type="entry name" value="RUBREDOXIN_LIKE"/>
    <property type="match status" value="1"/>
</dbReference>
<dbReference type="GO" id="GO:0042602">
    <property type="term" value="F:riboflavin reductase (NADPH) activity"/>
    <property type="evidence" value="ECO:0007669"/>
    <property type="project" value="TreeGrafter"/>
</dbReference>
<dbReference type="Gene3D" id="2.20.28.10">
    <property type="match status" value="1"/>
</dbReference>
<keyword evidence="5" id="KW-1185">Reference proteome</keyword>
<dbReference type="CDD" id="cd00350">
    <property type="entry name" value="rubredoxin_like"/>
    <property type="match status" value="1"/>
</dbReference>
<dbReference type="InterPro" id="IPR050268">
    <property type="entry name" value="NADH-dep_flavin_reductase"/>
</dbReference>
<dbReference type="Pfam" id="PF01613">
    <property type="entry name" value="Flavin_Reduct"/>
    <property type="match status" value="1"/>
</dbReference>
<dbReference type="SMART" id="SM00903">
    <property type="entry name" value="Flavin_Reduct"/>
    <property type="match status" value="1"/>
</dbReference>
<dbReference type="Proteomes" id="UP000182471">
    <property type="component" value="Unassembled WGS sequence"/>
</dbReference>
<dbReference type="Gene3D" id="2.30.110.10">
    <property type="entry name" value="Electron Transport, Fmn-binding Protein, Chain A"/>
    <property type="match status" value="1"/>
</dbReference>
<proteinExistence type="predicted"/>
<name>A0A1H9SYH5_9FIRM</name>
<dbReference type="InterPro" id="IPR002563">
    <property type="entry name" value="Flavin_Rdtase-like_dom"/>
</dbReference>
<dbReference type="PANTHER" id="PTHR30466">
    <property type="entry name" value="FLAVIN REDUCTASE"/>
    <property type="match status" value="1"/>
</dbReference>
<accession>A0A1H9SYH5</accession>
<dbReference type="GO" id="GO:0005506">
    <property type="term" value="F:iron ion binding"/>
    <property type="evidence" value="ECO:0007669"/>
    <property type="project" value="InterPro"/>
</dbReference>
<evidence type="ECO:0000256" key="1">
    <source>
        <dbReference type="ARBA" id="ARBA00001965"/>
    </source>
</evidence>
<dbReference type="EMBL" id="FOGW01000013">
    <property type="protein sequence ID" value="SER89887.1"/>
    <property type="molecule type" value="Genomic_DNA"/>
</dbReference>
<evidence type="ECO:0000259" key="3">
    <source>
        <dbReference type="PROSITE" id="PS50903"/>
    </source>
</evidence>
<dbReference type="SUPFAM" id="SSF50475">
    <property type="entry name" value="FMN-binding split barrel"/>
    <property type="match status" value="1"/>
</dbReference>
<feature type="domain" description="Rubredoxin-like" evidence="3">
    <location>
        <begin position="172"/>
        <end position="208"/>
    </location>
</feature>
<dbReference type="InterPro" id="IPR024934">
    <property type="entry name" value="Rubredoxin-like_dom"/>
</dbReference>
<comment type="cofactor">
    <cofactor evidence="1">
        <name>Fe(3+)</name>
        <dbReference type="ChEBI" id="CHEBI:29034"/>
    </cofactor>
</comment>
<dbReference type="InterPro" id="IPR048574">
    <property type="entry name" value="RUBY_RBDX"/>
</dbReference>
<protein>
    <submittedName>
        <fullName evidence="4">NADH-FMN oxidoreductase RutF, flavin reductase (DIM6/NTAB) family</fullName>
    </submittedName>
</protein>
<organism evidence="4 5">
    <name type="scientific">Lachnobacterium bovis</name>
    <dbReference type="NCBI Taxonomy" id="140626"/>
    <lineage>
        <taxon>Bacteria</taxon>
        <taxon>Bacillati</taxon>
        <taxon>Bacillota</taxon>
        <taxon>Clostridia</taxon>
        <taxon>Lachnospirales</taxon>
        <taxon>Lachnospiraceae</taxon>
        <taxon>Lachnobacterium</taxon>
    </lineage>
</organism>
<dbReference type="PANTHER" id="PTHR30466:SF1">
    <property type="entry name" value="FMN REDUCTASE (NADH) RUTF"/>
    <property type="match status" value="1"/>
</dbReference>
<dbReference type="SUPFAM" id="SSF57802">
    <property type="entry name" value="Rubredoxin-like"/>
    <property type="match status" value="1"/>
</dbReference>
<reference evidence="5" key="1">
    <citation type="submission" date="2016-10" db="EMBL/GenBank/DDBJ databases">
        <authorList>
            <person name="Varghese N."/>
            <person name="Submissions S."/>
        </authorList>
    </citation>
    <scope>NUCLEOTIDE SEQUENCE [LARGE SCALE GENOMIC DNA]</scope>
    <source>
        <strain evidence="5">S1b</strain>
    </source>
</reference>
<dbReference type="AlphaFoldDB" id="A0A1H9SYH5"/>
<dbReference type="Pfam" id="PF21349">
    <property type="entry name" value="RUBY_RBDX"/>
    <property type="match status" value="1"/>
</dbReference>